<dbReference type="EMBL" id="WIXE01008585">
    <property type="protein sequence ID" value="KAK5979185.1"/>
    <property type="molecule type" value="Genomic_DNA"/>
</dbReference>
<feature type="non-terminal residue" evidence="3">
    <location>
        <position position="1"/>
    </location>
</feature>
<reference evidence="3 4" key="1">
    <citation type="submission" date="2019-10" db="EMBL/GenBank/DDBJ databases">
        <title>Assembly and Annotation for the nematode Trichostrongylus colubriformis.</title>
        <authorList>
            <person name="Martin J."/>
        </authorList>
    </citation>
    <scope>NUCLEOTIDE SEQUENCE [LARGE SCALE GENOMIC DNA]</scope>
    <source>
        <strain evidence="3">G859</strain>
        <tissue evidence="3">Whole worm</tissue>
    </source>
</reference>
<evidence type="ECO:0000256" key="2">
    <source>
        <dbReference type="SAM" id="Phobius"/>
    </source>
</evidence>
<gene>
    <name evidence="3" type="ORF">GCK32_003561</name>
</gene>
<dbReference type="AlphaFoldDB" id="A0AAN8FHU9"/>
<evidence type="ECO:0000313" key="3">
    <source>
        <dbReference type="EMBL" id="KAK5979185.1"/>
    </source>
</evidence>
<evidence type="ECO:0000313" key="4">
    <source>
        <dbReference type="Proteomes" id="UP001331761"/>
    </source>
</evidence>
<dbReference type="Proteomes" id="UP001331761">
    <property type="component" value="Unassembled WGS sequence"/>
</dbReference>
<name>A0AAN8FHU9_TRICO</name>
<keyword evidence="2" id="KW-1133">Transmembrane helix</keyword>
<keyword evidence="4" id="KW-1185">Reference proteome</keyword>
<feature type="region of interest" description="Disordered" evidence="1">
    <location>
        <begin position="73"/>
        <end position="94"/>
    </location>
</feature>
<comment type="caution">
    <text evidence="3">The sequence shown here is derived from an EMBL/GenBank/DDBJ whole genome shotgun (WGS) entry which is preliminary data.</text>
</comment>
<evidence type="ECO:0000256" key="1">
    <source>
        <dbReference type="SAM" id="MobiDB-lite"/>
    </source>
</evidence>
<sequence length="119" mass="13707">DKMWYIVVIVALVIIILLFLGYLLRRSCRSKKKKEEISHVSISFPLPPPTGESDEIMDETQYDVRVKALRDSKSKTDEIGSADMDGEPRDDRVVHPIATLFSEDKRRDSKVQEAKMKKK</sequence>
<accession>A0AAN8FHU9</accession>
<feature type="transmembrane region" description="Helical" evidence="2">
    <location>
        <begin position="6"/>
        <end position="24"/>
    </location>
</feature>
<keyword evidence="2" id="KW-0472">Membrane</keyword>
<organism evidence="3 4">
    <name type="scientific">Trichostrongylus colubriformis</name>
    <name type="common">Black scour worm</name>
    <dbReference type="NCBI Taxonomy" id="6319"/>
    <lineage>
        <taxon>Eukaryota</taxon>
        <taxon>Metazoa</taxon>
        <taxon>Ecdysozoa</taxon>
        <taxon>Nematoda</taxon>
        <taxon>Chromadorea</taxon>
        <taxon>Rhabditida</taxon>
        <taxon>Rhabditina</taxon>
        <taxon>Rhabditomorpha</taxon>
        <taxon>Strongyloidea</taxon>
        <taxon>Trichostrongylidae</taxon>
        <taxon>Trichostrongylus</taxon>
    </lineage>
</organism>
<proteinExistence type="predicted"/>
<protein>
    <submittedName>
        <fullName evidence="3">Uncharacterized protein</fullName>
    </submittedName>
</protein>
<keyword evidence="2" id="KW-0812">Transmembrane</keyword>